<accession>A0ABX2E2R1</accession>
<dbReference type="PANTHER" id="PTHR42830:SF2">
    <property type="entry name" value="OSMC_OHR FAMILY PROTEIN"/>
    <property type="match status" value="1"/>
</dbReference>
<keyword evidence="2" id="KW-1185">Reference proteome</keyword>
<dbReference type="RefSeq" id="WP_173300287.1">
    <property type="nucleotide sequence ID" value="NZ_JABRWQ010000002.1"/>
</dbReference>
<name>A0ABX2E2R1_9FLAO</name>
<dbReference type="Proteomes" id="UP000805085">
    <property type="component" value="Unassembled WGS sequence"/>
</dbReference>
<dbReference type="InterPro" id="IPR052707">
    <property type="entry name" value="OsmC_Ohr_Peroxiredoxin"/>
</dbReference>
<dbReference type="InterPro" id="IPR015946">
    <property type="entry name" value="KH_dom-like_a/b"/>
</dbReference>
<protein>
    <submittedName>
        <fullName evidence="1">OsmC family protein</fullName>
    </submittedName>
</protein>
<dbReference type="SUPFAM" id="SSF82784">
    <property type="entry name" value="OsmC-like"/>
    <property type="match status" value="1"/>
</dbReference>
<organism evidence="1 2">
    <name type="scientific">Winogradskyella litoriviva</name>
    <dbReference type="NCBI Taxonomy" id="1220182"/>
    <lineage>
        <taxon>Bacteria</taxon>
        <taxon>Pseudomonadati</taxon>
        <taxon>Bacteroidota</taxon>
        <taxon>Flavobacteriia</taxon>
        <taxon>Flavobacteriales</taxon>
        <taxon>Flavobacteriaceae</taxon>
        <taxon>Winogradskyella</taxon>
    </lineage>
</organism>
<reference evidence="1 2" key="1">
    <citation type="journal article" date="2015" name="Int. J. Syst. Evol. Microbiol.">
        <title>Winogradskyella litoriviva sp. nov., isolated from coastal seawater.</title>
        <authorList>
            <person name="Nedashkovskaya O.I."/>
            <person name="Kukhlevskiy A.D."/>
            <person name="Zhukova N.V."/>
            <person name="Kim S.J."/>
            <person name="Rhee S.K."/>
            <person name="Mikhailov V.V."/>
        </authorList>
    </citation>
    <scope>NUCLEOTIDE SEQUENCE [LARGE SCALE GENOMIC DNA]</scope>
    <source>
        <strain evidence="1 2">KMM6491</strain>
    </source>
</reference>
<comment type="caution">
    <text evidence="1">The sequence shown here is derived from an EMBL/GenBank/DDBJ whole genome shotgun (WGS) entry which is preliminary data.</text>
</comment>
<evidence type="ECO:0000313" key="2">
    <source>
        <dbReference type="Proteomes" id="UP000805085"/>
    </source>
</evidence>
<dbReference type="InterPro" id="IPR036102">
    <property type="entry name" value="OsmC/Ohrsf"/>
</dbReference>
<dbReference type="Gene3D" id="3.30.300.20">
    <property type="match status" value="1"/>
</dbReference>
<evidence type="ECO:0000313" key="1">
    <source>
        <dbReference type="EMBL" id="NRD22620.1"/>
    </source>
</evidence>
<gene>
    <name evidence="1" type="ORF">HNV10_05170</name>
</gene>
<sequence>MEKHAYNVNVNWKENRKGIMCSPELSNNETNETNCIEVATPPEFPGGMPNIWSPEHLFTAAVSSCLMTTFLAIAEFSKLEFVSFKCNSKGILEKVDGKFVMSEVLLFPEVVITDESKRDRTERIVEKAEKACLISNSITSKITMETKIIIKSN</sequence>
<dbReference type="PANTHER" id="PTHR42830">
    <property type="entry name" value="OSMOTICALLY INDUCIBLE FAMILY PROTEIN"/>
    <property type="match status" value="1"/>
</dbReference>
<dbReference type="EMBL" id="JABRWQ010000002">
    <property type="protein sequence ID" value="NRD22620.1"/>
    <property type="molecule type" value="Genomic_DNA"/>
</dbReference>
<proteinExistence type="predicted"/>
<dbReference type="Pfam" id="PF02566">
    <property type="entry name" value="OsmC"/>
    <property type="match status" value="1"/>
</dbReference>
<dbReference type="InterPro" id="IPR003718">
    <property type="entry name" value="OsmC/Ohr_fam"/>
</dbReference>